<dbReference type="Proteomes" id="UP000218765">
    <property type="component" value="Chromosome"/>
</dbReference>
<dbReference type="GO" id="GO:0016301">
    <property type="term" value="F:kinase activity"/>
    <property type="evidence" value="ECO:0007669"/>
    <property type="project" value="UniProtKB-KW"/>
</dbReference>
<keyword evidence="3" id="KW-0418">Kinase</keyword>
<evidence type="ECO:0000256" key="2">
    <source>
        <dbReference type="SAM" id="Phobius"/>
    </source>
</evidence>
<dbReference type="KEGG" id="ttc:FOKN1_0658"/>
<accession>A0A1Z4VN57</accession>
<dbReference type="RefSeq" id="WP_096364718.1">
    <property type="nucleotide sequence ID" value="NZ_AP018052.1"/>
</dbReference>
<feature type="transmembrane region" description="Helical" evidence="2">
    <location>
        <begin position="20"/>
        <end position="40"/>
    </location>
</feature>
<dbReference type="AlphaFoldDB" id="A0A1Z4VN57"/>
<dbReference type="OrthoDB" id="597750at2"/>
<evidence type="ECO:0000313" key="4">
    <source>
        <dbReference type="Proteomes" id="UP000218765"/>
    </source>
</evidence>
<keyword evidence="2" id="KW-1133">Transmembrane helix</keyword>
<proteinExistence type="predicted"/>
<protein>
    <submittedName>
        <fullName evidence="3">Transcriptional regulator/sugar kinase</fullName>
    </submittedName>
</protein>
<feature type="region of interest" description="Disordered" evidence="1">
    <location>
        <begin position="74"/>
        <end position="94"/>
    </location>
</feature>
<evidence type="ECO:0000256" key="1">
    <source>
        <dbReference type="SAM" id="MobiDB-lite"/>
    </source>
</evidence>
<keyword evidence="3" id="KW-0808">Transferase</keyword>
<keyword evidence="2" id="KW-0472">Membrane</keyword>
<keyword evidence="2" id="KW-0812">Transmembrane</keyword>
<keyword evidence="4" id="KW-1185">Reference proteome</keyword>
<name>A0A1Z4VN57_9GAMM</name>
<reference evidence="3 4" key="1">
    <citation type="submission" date="2017-05" db="EMBL/GenBank/DDBJ databases">
        <title>Thiocyanate degradation by Thiohalobacter thiocyanaticus FOKN1.</title>
        <authorList>
            <person name="Oshiki M."/>
            <person name="Fukushima T."/>
            <person name="Kawano S."/>
            <person name="Nakagawa J."/>
        </authorList>
    </citation>
    <scope>NUCLEOTIDE SEQUENCE [LARGE SCALE GENOMIC DNA]</scope>
    <source>
        <strain evidence="3 4">FOKN1</strain>
    </source>
</reference>
<dbReference type="EMBL" id="AP018052">
    <property type="protein sequence ID" value="BAZ93060.1"/>
    <property type="molecule type" value="Genomic_DNA"/>
</dbReference>
<organism evidence="3 4">
    <name type="scientific">Thiohalobacter thiocyanaticus</name>
    <dbReference type="NCBI Taxonomy" id="585455"/>
    <lineage>
        <taxon>Bacteria</taxon>
        <taxon>Pseudomonadati</taxon>
        <taxon>Pseudomonadota</taxon>
        <taxon>Gammaproteobacteria</taxon>
        <taxon>Thiohalobacterales</taxon>
        <taxon>Thiohalobacteraceae</taxon>
        <taxon>Thiohalobacter</taxon>
    </lineage>
</organism>
<evidence type="ECO:0000313" key="3">
    <source>
        <dbReference type="EMBL" id="BAZ93060.1"/>
    </source>
</evidence>
<gene>
    <name evidence="3" type="ORF">FOKN1_0658</name>
</gene>
<sequence length="225" mass="24711">MENTGSPDDSPKQGGLRWPQVTLIVLVTIAVTAGLTYWLLNHYLFLSEFRPVELKPHEAQVLDRKLRAIGVQTQASPDAGSGPPLEPEPYSEAGARREVAFSERELNAMLARNTDLAQKLAIDLSDDLISAKLLVPLEPDFPVLGGKTLRVHAGMEFAYREGRPVVVLKGVSLMGVPIPNAWLGNLKNVDLVGEYGGDQGFWKRFADGVEDIHVEEGHLLVKLKQ</sequence>